<dbReference type="InterPro" id="IPR001962">
    <property type="entry name" value="Asn_synthase"/>
</dbReference>
<reference evidence="9" key="1">
    <citation type="submission" date="2023-03" db="EMBL/GenBank/DDBJ databases">
        <title>Chitinimonas shenzhenensis gen. nov., sp. nov., a novel member of family Burkholderiaceae isolated from activated sludge collected in Shen Zhen, China.</title>
        <authorList>
            <person name="Wang X."/>
        </authorList>
    </citation>
    <scope>NUCLEOTIDE SEQUENCE</scope>
    <source>
        <strain evidence="9">DQS-5</strain>
    </source>
</reference>
<keyword evidence="4" id="KW-0547">Nucleotide-binding</keyword>
<dbReference type="CDD" id="cd00712">
    <property type="entry name" value="AsnB"/>
    <property type="match status" value="1"/>
</dbReference>
<comment type="pathway">
    <text evidence="1">Amino-acid biosynthesis; L-asparagine biosynthesis; L-asparagine from L-aspartate (L-Gln route): step 1/1.</text>
</comment>
<comment type="similarity">
    <text evidence="2">Belongs to the asparagine synthetase family.</text>
</comment>
<comment type="caution">
    <text evidence="9">The sequence shown here is derived from an EMBL/GenBank/DDBJ whole genome shotgun (WGS) entry which is preliminary data.</text>
</comment>
<dbReference type="GO" id="GO:0004066">
    <property type="term" value="F:asparagine synthase (glutamine-hydrolyzing) activity"/>
    <property type="evidence" value="ECO:0007669"/>
    <property type="project" value="UniProtKB-EC"/>
</dbReference>
<dbReference type="SUPFAM" id="SSF56235">
    <property type="entry name" value="N-terminal nucleophile aminohydrolases (Ntn hydrolases)"/>
    <property type="match status" value="1"/>
</dbReference>
<evidence type="ECO:0000259" key="8">
    <source>
        <dbReference type="PROSITE" id="PS51278"/>
    </source>
</evidence>
<keyword evidence="5" id="KW-0067">ATP-binding</keyword>
<dbReference type="PANTHER" id="PTHR43284">
    <property type="entry name" value="ASPARAGINE SYNTHETASE (GLUTAMINE-HYDROLYZING)"/>
    <property type="match status" value="1"/>
</dbReference>
<dbReference type="PANTHER" id="PTHR43284:SF1">
    <property type="entry name" value="ASPARAGINE SYNTHETASE"/>
    <property type="match status" value="1"/>
</dbReference>
<dbReference type="RefSeq" id="WP_284100704.1">
    <property type="nucleotide sequence ID" value="NZ_JARRAF010000009.1"/>
</dbReference>
<evidence type="ECO:0000313" key="10">
    <source>
        <dbReference type="Proteomes" id="UP001172778"/>
    </source>
</evidence>
<dbReference type="CDD" id="cd01991">
    <property type="entry name" value="Asn_synthase_B_C"/>
    <property type="match status" value="1"/>
</dbReference>
<evidence type="ECO:0000256" key="4">
    <source>
        <dbReference type="ARBA" id="ARBA00022741"/>
    </source>
</evidence>
<keyword evidence="10" id="KW-1185">Reference proteome</keyword>
<sequence>MCGITGIISLDPRRPVERAPLEVMTHSLVHRGPDDSGFHVEGPVGLGFRRLAIIDPRPIGNQPHFSANRQVVSVCNGEIFNHEDLRRELEGRGHQLRSRCDVEVLPYLYQDMGEALLDRLNGQFALAIYDQARHRLVLARDPVGICPLYYTVADGQLLFASEIKALLTHPAVKRAVDLTGLDQCFTFPGLVSPNTLFKGIHSLPAGHLLVMENGVVQARCYWDLDYPEDAPRQPPANWQQELDHLLRQAVARRLQSDAQVGFYLSGGLDSSLIAGLIHAQRPNAQWHSFSIVFDDERLDERRYQRMVSDRLASIHHEIPFKPSDVEQRLRAVIRHAESPLRESYDTCSHALAQAVHEAGCKVVLSGEGADELFAGYVGYRLDALRGNNLGADPLDGDDWQEMQLRERLWGDGNFFYERDYHAFNETLQALYSPALAQRHGEFGATRHAPVPHARLKRRHPIHQRSYVDFKLRIADHLLTDHGDRMTFAHSVEGRYPFLDKDLIAFVTRLPPGLLVQDQREKYPLRCIARDYVPPAIINREKFAFVAPGSPALLRADSGWIADLLAPERIQRQGYFNPQTVERLRQAYLKPGFEVNQTFDVDLMMLVITFQILLEEFDLPDL</sequence>
<proteinExistence type="inferred from homology"/>
<evidence type="ECO:0000256" key="2">
    <source>
        <dbReference type="ARBA" id="ARBA00005752"/>
    </source>
</evidence>
<dbReference type="Gene3D" id="3.40.50.620">
    <property type="entry name" value="HUPs"/>
    <property type="match status" value="1"/>
</dbReference>
<keyword evidence="9" id="KW-0436">Ligase</keyword>
<dbReference type="SUPFAM" id="SSF52402">
    <property type="entry name" value="Adenine nucleotide alpha hydrolases-like"/>
    <property type="match status" value="1"/>
</dbReference>
<evidence type="ECO:0000256" key="6">
    <source>
        <dbReference type="ARBA" id="ARBA00022962"/>
    </source>
</evidence>
<evidence type="ECO:0000256" key="5">
    <source>
        <dbReference type="ARBA" id="ARBA00022840"/>
    </source>
</evidence>
<dbReference type="EMBL" id="JARRAF010000009">
    <property type="protein sequence ID" value="MDK2124393.1"/>
    <property type="molecule type" value="Genomic_DNA"/>
</dbReference>
<dbReference type="PIRSF" id="PIRSF001589">
    <property type="entry name" value="Asn_synthetase_glu-h"/>
    <property type="match status" value="1"/>
</dbReference>
<feature type="domain" description="Glutamine amidotransferase type-2" evidence="8">
    <location>
        <begin position="2"/>
        <end position="214"/>
    </location>
</feature>
<evidence type="ECO:0000313" key="9">
    <source>
        <dbReference type="EMBL" id="MDK2124393.1"/>
    </source>
</evidence>
<dbReference type="InterPro" id="IPR051786">
    <property type="entry name" value="ASN_synthetase/amidase"/>
</dbReference>
<dbReference type="Pfam" id="PF13537">
    <property type="entry name" value="GATase_7"/>
    <property type="match status" value="1"/>
</dbReference>
<comment type="catalytic activity">
    <reaction evidence="7">
        <text>L-aspartate + L-glutamine + ATP + H2O = L-asparagine + L-glutamate + AMP + diphosphate + H(+)</text>
        <dbReference type="Rhea" id="RHEA:12228"/>
        <dbReference type="ChEBI" id="CHEBI:15377"/>
        <dbReference type="ChEBI" id="CHEBI:15378"/>
        <dbReference type="ChEBI" id="CHEBI:29985"/>
        <dbReference type="ChEBI" id="CHEBI:29991"/>
        <dbReference type="ChEBI" id="CHEBI:30616"/>
        <dbReference type="ChEBI" id="CHEBI:33019"/>
        <dbReference type="ChEBI" id="CHEBI:58048"/>
        <dbReference type="ChEBI" id="CHEBI:58359"/>
        <dbReference type="ChEBI" id="CHEBI:456215"/>
        <dbReference type="EC" id="6.3.5.4"/>
    </reaction>
</comment>
<dbReference type="InterPro" id="IPR006426">
    <property type="entry name" value="Asn_synth_AEB"/>
</dbReference>
<name>A0ABT7DWG3_9NEIS</name>
<evidence type="ECO:0000256" key="3">
    <source>
        <dbReference type="ARBA" id="ARBA00012737"/>
    </source>
</evidence>
<dbReference type="InterPro" id="IPR017932">
    <property type="entry name" value="GATase_2_dom"/>
</dbReference>
<protein>
    <recommendedName>
        <fullName evidence="3">asparagine synthase (glutamine-hydrolyzing)</fullName>
        <ecNumber evidence="3">6.3.5.4</ecNumber>
    </recommendedName>
</protein>
<evidence type="ECO:0000256" key="1">
    <source>
        <dbReference type="ARBA" id="ARBA00005187"/>
    </source>
</evidence>
<keyword evidence="6" id="KW-0315">Glutamine amidotransferase</keyword>
<dbReference type="EC" id="6.3.5.4" evidence="3"/>
<accession>A0ABT7DWG3</accession>
<dbReference type="Proteomes" id="UP001172778">
    <property type="component" value="Unassembled WGS sequence"/>
</dbReference>
<dbReference type="Pfam" id="PF00733">
    <property type="entry name" value="Asn_synthase"/>
    <property type="match status" value="1"/>
</dbReference>
<organism evidence="9 10">
    <name type="scientific">Parachitinimonas caeni</name>
    <dbReference type="NCBI Taxonomy" id="3031301"/>
    <lineage>
        <taxon>Bacteria</taxon>
        <taxon>Pseudomonadati</taxon>
        <taxon>Pseudomonadota</taxon>
        <taxon>Betaproteobacteria</taxon>
        <taxon>Neisseriales</taxon>
        <taxon>Chitinibacteraceae</taxon>
        <taxon>Parachitinimonas</taxon>
    </lineage>
</organism>
<dbReference type="InterPro" id="IPR033738">
    <property type="entry name" value="AsnB_N"/>
</dbReference>
<dbReference type="NCBIfam" id="TIGR01536">
    <property type="entry name" value="asn_synth_AEB"/>
    <property type="match status" value="1"/>
</dbReference>
<dbReference type="PROSITE" id="PS51278">
    <property type="entry name" value="GATASE_TYPE_2"/>
    <property type="match status" value="1"/>
</dbReference>
<dbReference type="Gene3D" id="3.60.20.10">
    <property type="entry name" value="Glutamine Phosphoribosylpyrophosphate, subunit 1, domain 1"/>
    <property type="match status" value="1"/>
</dbReference>
<gene>
    <name evidence="9" type="primary">asnB</name>
    <name evidence="9" type="ORF">PZA18_10050</name>
</gene>
<dbReference type="InterPro" id="IPR014729">
    <property type="entry name" value="Rossmann-like_a/b/a_fold"/>
</dbReference>
<dbReference type="InterPro" id="IPR029055">
    <property type="entry name" value="Ntn_hydrolases_N"/>
</dbReference>
<evidence type="ECO:0000256" key="7">
    <source>
        <dbReference type="ARBA" id="ARBA00048741"/>
    </source>
</evidence>